<comment type="caution">
    <text evidence="2">The sequence shown here is derived from an EMBL/GenBank/DDBJ whole genome shotgun (WGS) entry which is preliminary data.</text>
</comment>
<accession>A0A177HI78</accession>
<protein>
    <submittedName>
        <fullName evidence="2">Uncharacterized protein</fullName>
    </submittedName>
</protein>
<sequence>MAMAQSAGIAEKPQVAPARAPATAAVVSASRPMLTAVSTAWTNAPSAAAYAPKASATASGARSVQG</sequence>
<name>A0A177HI78_9ACTN</name>
<feature type="region of interest" description="Disordered" evidence="1">
    <location>
        <begin position="1"/>
        <end position="21"/>
    </location>
</feature>
<organism evidence="2 3">
    <name type="scientific">Streptomyces jeddahensis</name>
    <dbReference type="NCBI Taxonomy" id="1716141"/>
    <lineage>
        <taxon>Bacteria</taxon>
        <taxon>Bacillati</taxon>
        <taxon>Actinomycetota</taxon>
        <taxon>Actinomycetes</taxon>
        <taxon>Kitasatosporales</taxon>
        <taxon>Streptomycetaceae</taxon>
        <taxon>Streptomyces</taxon>
    </lineage>
</organism>
<dbReference type="Proteomes" id="UP000077381">
    <property type="component" value="Unassembled WGS sequence"/>
</dbReference>
<evidence type="ECO:0000313" key="2">
    <source>
        <dbReference type="EMBL" id="OAH10615.1"/>
    </source>
</evidence>
<dbReference type="AlphaFoldDB" id="A0A177HI78"/>
<evidence type="ECO:0000256" key="1">
    <source>
        <dbReference type="SAM" id="MobiDB-lite"/>
    </source>
</evidence>
<evidence type="ECO:0000313" key="3">
    <source>
        <dbReference type="Proteomes" id="UP000077381"/>
    </source>
</evidence>
<dbReference type="EMBL" id="LOHS01000130">
    <property type="protein sequence ID" value="OAH10615.1"/>
    <property type="molecule type" value="Genomic_DNA"/>
</dbReference>
<keyword evidence="3" id="KW-1185">Reference proteome</keyword>
<proteinExistence type="predicted"/>
<reference evidence="2 3" key="1">
    <citation type="submission" date="2015-12" db="EMBL/GenBank/DDBJ databases">
        <title>Genome sequence of Streptomyces sp. G25.</title>
        <authorList>
            <person name="Poehlein A."/>
            <person name="Roettig A."/>
            <person name="Hiessl S."/>
            <person name="Hauschild P."/>
            <person name="Schauer J."/>
            <person name="Madkour M.H."/>
            <person name="Al-Ansari A.M."/>
            <person name="Almakishah N.H."/>
            <person name="Steinbuechel A."/>
            <person name="Daniel R."/>
        </authorList>
    </citation>
    <scope>NUCLEOTIDE SEQUENCE [LARGE SCALE GENOMIC DNA]</scope>
    <source>
        <strain evidence="3">G25(2015)</strain>
    </source>
</reference>
<gene>
    <name evidence="2" type="ORF">STSP_60560</name>
</gene>